<evidence type="ECO:0000256" key="1">
    <source>
        <dbReference type="SAM" id="SignalP"/>
    </source>
</evidence>
<evidence type="ECO:0008006" key="4">
    <source>
        <dbReference type="Google" id="ProtNLM"/>
    </source>
</evidence>
<dbReference type="EMBL" id="CP029357">
    <property type="protein sequence ID" value="AWK89815.1"/>
    <property type="molecule type" value="Genomic_DNA"/>
</dbReference>
<dbReference type="Gene3D" id="1.25.40.10">
    <property type="entry name" value="Tetratricopeptide repeat domain"/>
    <property type="match status" value="1"/>
</dbReference>
<organism evidence="2 3">
    <name type="scientific">Azospirillum thermophilum</name>
    <dbReference type="NCBI Taxonomy" id="2202148"/>
    <lineage>
        <taxon>Bacteria</taxon>
        <taxon>Pseudomonadati</taxon>
        <taxon>Pseudomonadota</taxon>
        <taxon>Alphaproteobacteria</taxon>
        <taxon>Rhodospirillales</taxon>
        <taxon>Azospirillaceae</taxon>
        <taxon>Azospirillum</taxon>
    </lineage>
</organism>
<accession>A0A2S2CZF2</accession>
<evidence type="ECO:0000313" key="2">
    <source>
        <dbReference type="EMBL" id="AWK89815.1"/>
    </source>
</evidence>
<proteinExistence type="predicted"/>
<gene>
    <name evidence="2" type="ORF">DEW08_26915</name>
</gene>
<dbReference type="OrthoDB" id="7812878at2"/>
<reference evidence="3" key="1">
    <citation type="submission" date="2018-05" db="EMBL/GenBank/DDBJ databases">
        <title>Azospirillum thermophila sp. nov., a novel isolated from hot spring.</title>
        <authorList>
            <person name="Zhao Z."/>
        </authorList>
    </citation>
    <scope>NUCLEOTIDE SEQUENCE [LARGE SCALE GENOMIC DNA]</scope>
    <source>
        <strain evidence="3">CFH 70021</strain>
        <plasmid evidence="3">unnamed2</plasmid>
    </source>
</reference>
<sequence length="458" mass="49382">MLRVGLMATMVLGGVSALGATALAQQVPTPNTDAQVNEAFREVLRSPGNLQAGQTYARLLVAAGNYEGGIAALERLLLDPAADPSIRVELGVLYYRVESYGMAEGYLRAALADPRLSNEVRKVAESLVQDIARRTAPGGFLVGSLSVGLRGQTNPTAAARSDRLMFGGAPYTRGDELRRKGGMDAFLSANAAHEWDFGTQDSATLVTTANLFANRYRNAADYNTRTTKYDPRDLVALGATTGVRFKPAPSDAPDLTVRPYLAGSELLLDGHQYMASAGVGLDVDYRLNGGATLVGATYDIRRTAFADRADIFESGAQSGYEQFLQLRGTQEVAPLQTVGLDVVLRDHNASRRYFAYRSVEARATYSVNYSSPFGGEGRLWGSSLYAGPTLRQYDGSDPLVDPSVTRRDVEWRVGAKQVVPVVDSISLVLAVEYATSDSNLPNYSYGNLIGQTSVVWNF</sequence>
<keyword evidence="1" id="KW-0732">Signal</keyword>
<geneLocation type="plasmid" evidence="2 3">
    <name>unnamed2</name>
</geneLocation>
<protein>
    <recommendedName>
        <fullName evidence="4">Tetratricopeptide repeat protein</fullName>
    </recommendedName>
</protein>
<feature type="signal peptide" evidence="1">
    <location>
        <begin position="1"/>
        <end position="24"/>
    </location>
</feature>
<dbReference type="KEGG" id="azz:DEW08_26915"/>
<name>A0A2S2CZF2_9PROT</name>
<dbReference type="InterPro" id="IPR011990">
    <property type="entry name" value="TPR-like_helical_dom_sf"/>
</dbReference>
<dbReference type="Proteomes" id="UP000245629">
    <property type="component" value="Plasmid unnamed2"/>
</dbReference>
<feature type="chain" id="PRO_5015659582" description="Tetratricopeptide repeat protein" evidence="1">
    <location>
        <begin position="25"/>
        <end position="458"/>
    </location>
</feature>
<dbReference type="SUPFAM" id="SSF48452">
    <property type="entry name" value="TPR-like"/>
    <property type="match status" value="1"/>
</dbReference>
<evidence type="ECO:0000313" key="3">
    <source>
        <dbReference type="Proteomes" id="UP000245629"/>
    </source>
</evidence>
<keyword evidence="3" id="KW-1185">Reference proteome</keyword>
<dbReference type="AlphaFoldDB" id="A0A2S2CZF2"/>
<keyword evidence="2" id="KW-0614">Plasmid</keyword>